<dbReference type="EMBL" id="JACAGC010000022">
    <property type="protein sequence ID" value="KAF6288245.1"/>
    <property type="molecule type" value="Genomic_DNA"/>
</dbReference>
<dbReference type="InterPro" id="IPR032700">
    <property type="entry name" value="IZUMO1"/>
</dbReference>
<dbReference type="PANTHER" id="PTHR35540">
    <property type="entry name" value="IZUMO SPERM-EGG FUSION PROTEIN 1"/>
    <property type="match status" value="1"/>
</dbReference>
<dbReference type="GO" id="GO:0005886">
    <property type="term" value="C:plasma membrane"/>
    <property type="evidence" value="ECO:0007669"/>
    <property type="project" value="TreeGrafter"/>
</dbReference>
<dbReference type="GO" id="GO:0005102">
    <property type="term" value="F:signaling receptor binding"/>
    <property type="evidence" value="ECO:0007669"/>
    <property type="project" value="InterPro"/>
</dbReference>
<organism evidence="3 4">
    <name type="scientific">Rhinolophus ferrumequinum</name>
    <name type="common">Greater horseshoe bat</name>
    <dbReference type="NCBI Taxonomy" id="59479"/>
    <lineage>
        <taxon>Eukaryota</taxon>
        <taxon>Metazoa</taxon>
        <taxon>Chordata</taxon>
        <taxon>Craniata</taxon>
        <taxon>Vertebrata</taxon>
        <taxon>Euteleostomi</taxon>
        <taxon>Mammalia</taxon>
        <taxon>Eutheria</taxon>
        <taxon>Laurasiatheria</taxon>
        <taxon>Chiroptera</taxon>
        <taxon>Yinpterochiroptera</taxon>
        <taxon>Rhinolophoidea</taxon>
        <taxon>Rhinolophidae</taxon>
        <taxon>Rhinolophinae</taxon>
        <taxon>Rhinolophus</taxon>
    </lineage>
</organism>
<keyword evidence="1" id="KW-0812">Transmembrane</keyword>
<dbReference type="Proteomes" id="UP000585614">
    <property type="component" value="Unassembled WGS sequence"/>
</dbReference>
<dbReference type="AlphaFoldDB" id="A0A7J7SJ03"/>
<dbReference type="InterPro" id="IPR032699">
    <property type="entry name" value="Izumo-Ig"/>
</dbReference>
<accession>A0A7J7SJ03</accession>
<dbReference type="GO" id="GO:0086080">
    <property type="term" value="F:protein binding involved in heterotypic cell-cell adhesion"/>
    <property type="evidence" value="ECO:0007669"/>
    <property type="project" value="TreeGrafter"/>
</dbReference>
<evidence type="ECO:0000313" key="4">
    <source>
        <dbReference type="Proteomes" id="UP000585614"/>
    </source>
</evidence>
<dbReference type="GO" id="GO:0035036">
    <property type="term" value="P:sperm-egg recognition"/>
    <property type="evidence" value="ECO:0007669"/>
    <property type="project" value="InterPro"/>
</dbReference>
<gene>
    <name evidence="3" type="ORF">mRhiFer1_007060</name>
</gene>
<protein>
    <submittedName>
        <fullName evidence="3">Izumo sperm-egg fusion 1</fullName>
    </submittedName>
</protein>
<dbReference type="GO" id="GO:0002080">
    <property type="term" value="C:acrosomal membrane"/>
    <property type="evidence" value="ECO:0007669"/>
    <property type="project" value="TreeGrafter"/>
</dbReference>
<evidence type="ECO:0000256" key="1">
    <source>
        <dbReference type="SAM" id="Phobius"/>
    </source>
</evidence>
<evidence type="ECO:0000259" key="2">
    <source>
        <dbReference type="Pfam" id="PF16706"/>
    </source>
</evidence>
<reference evidence="3 4" key="1">
    <citation type="journal article" date="2020" name="Nature">
        <title>Six reference-quality genomes reveal evolution of bat adaptations.</title>
        <authorList>
            <person name="Jebb D."/>
            <person name="Huang Z."/>
            <person name="Pippel M."/>
            <person name="Hughes G.M."/>
            <person name="Lavrichenko K."/>
            <person name="Devanna P."/>
            <person name="Winkler S."/>
            <person name="Jermiin L.S."/>
            <person name="Skirmuntt E.C."/>
            <person name="Katzourakis A."/>
            <person name="Burkitt-Gray L."/>
            <person name="Ray D.A."/>
            <person name="Sullivan K.A.M."/>
            <person name="Roscito J.G."/>
            <person name="Kirilenko B.M."/>
            <person name="Davalos L.M."/>
            <person name="Corthals A.P."/>
            <person name="Power M.L."/>
            <person name="Jones G."/>
            <person name="Ransome R.D."/>
            <person name="Dechmann D.K.N."/>
            <person name="Locatelli A.G."/>
            <person name="Puechmaille S.J."/>
            <person name="Fedrigo O."/>
            <person name="Jarvis E.D."/>
            <person name="Hiller M."/>
            <person name="Vernes S.C."/>
            <person name="Myers E.W."/>
            <person name="Teeling E.C."/>
        </authorList>
    </citation>
    <scope>NUCLEOTIDE SEQUENCE [LARGE SCALE GENOMIC DNA]</scope>
    <source>
        <strain evidence="3">MRhiFer1</strain>
        <tissue evidence="3">Lung</tissue>
    </source>
</reference>
<keyword evidence="1" id="KW-1133">Transmembrane helix</keyword>
<feature type="transmembrane region" description="Helical" evidence="1">
    <location>
        <begin position="85"/>
        <end position="102"/>
    </location>
</feature>
<feature type="domain" description="Izumo protein immunoglobulin" evidence="2">
    <location>
        <begin position="1"/>
        <end position="34"/>
    </location>
</feature>
<dbReference type="PANTHER" id="PTHR35540:SF1">
    <property type="entry name" value="IZUMO SPERM-EGG FUSION PROTEIN 1"/>
    <property type="match status" value="1"/>
</dbReference>
<name>A0A7J7SJ03_RHIFE</name>
<dbReference type="GO" id="GO:0007342">
    <property type="term" value="P:fusion of sperm to egg plasma membrane involved in single fertilization"/>
    <property type="evidence" value="ECO:0007669"/>
    <property type="project" value="InterPro"/>
</dbReference>
<dbReference type="Pfam" id="PF16706">
    <property type="entry name" value="Izumo-Ig"/>
    <property type="match status" value="1"/>
</dbReference>
<keyword evidence="1" id="KW-0472">Membrane</keyword>
<comment type="caution">
    <text evidence="3">The sequence shown here is derived from an EMBL/GenBank/DDBJ whole genome shotgun (WGS) entry which is preliminary data.</text>
</comment>
<sequence>MVDPLDAGTYRCQLDTVQSSPATVIRFHVTVLPKRIEEEIPSSNIPSQDEVAPSEVTWGVTKSSTTLQSPSSQCPTAENILRGRLVGLLIWISVVLIAGIATA</sequence>
<proteinExistence type="predicted"/>
<evidence type="ECO:0000313" key="3">
    <source>
        <dbReference type="EMBL" id="KAF6288245.1"/>
    </source>
</evidence>